<dbReference type="Pfam" id="PF08282">
    <property type="entry name" value="Hydrolase_3"/>
    <property type="match status" value="1"/>
</dbReference>
<reference evidence="1 2" key="1">
    <citation type="journal article" date="2015" name="Stand. Genomic Sci.">
        <title>Genomic Encyclopedia of Bacterial and Archaeal Type Strains, Phase III: the genomes of soil and plant-associated and newly described type strains.</title>
        <authorList>
            <person name="Whitman W.B."/>
            <person name="Woyke T."/>
            <person name="Klenk H.P."/>
            <person name="Zhou Y."/>
            <person name="Lilburn T.G."/>
            <person name="Beck B.J."/>
            <person name="De Vos P."/>
            <person name="Vandamme P."/>
            <person name="Eisen J.A."/>
            <person name="Garrity G."/>
            <person name="Hugenholtz P."/>
            <person name="Kyrpides N.C."/>
        </authorList>
    </citation>
    <scope>NUCLEOTIDE SEQUENCE [LARGE SCALE GENOMIC DNA]</scope>
    <source>
        <strain evidence="1 2">CECT 7306</strain>
    </source>
</reference>
<keyword evidence="2" id="KW-1185">Reference proteome</keyword>
<dbReference type="Proteomes" id="UP000276232">
    <property type="component" value="Unassembled WGS sequence"/>
</dbReference>
<dbReference type="PANTHER" id="PTHR10000">
    <property type="entry name" value="PHOSPHOSERINE PHOSPHATASE"/>
    <property type="match status" value="1"/>
</dbReference>
<sequence>MATTTSTPAGHDAVGGGRPRLVASDLDGTLLGPGGVASPRTLAMIAACRAAGVHVVFVTGRPVVWLDPVAEQTGHTGAAICANGALVYDAGRREVLSATTVAPADVLEAAARLRRRLDGITVALETLEGFRKEPDYVARYDWGRDRDRGDLATLLDPDPGVVKMLVRRETGTVEELLAVAREELEGLVHPTHSGPESPMVEISALGVSKAAALAAHAASLGVAQEDVVAFGDMPNDVEMLRWAGRGFAMTGGHPEAVAAADAAAPPSAEDGVAQVVEALLAR</sequence>
<comment type="caution">
    <text evidence="1">The sequence shown here is derived from an EMBL/GenBank/DDBJ whole genome shotgun (WGS) entry which is preliminary data.</text>
</comment>
<dbReference type="InterPro" id="IPR006379">
    <property type="entry name" value="HAD-SF_hydro_IIB"/>
</dbReference>
<name>A0A3N1GA40_9ACTN</name>
<dbReference type="InterPro" id="IPR023214">
    <property type="entry name" value="HAD_sf"/>
</dbReference>
<dbReference type="EMBL" id="RJKN01000007">
    <property type="protein sequence ID" value="ROP27102.1"/>
    <property type="molecule type" value="Genomic_DNA"/>
</dbReference>
<dbReference type="OrthoDB" id="3180855at2"/>
<evidence type="ECO:0008006" key="3">
    <source>
        <dbReference type="Google" id="ProtNLM"/>
    </source>
</evidence>
<dbReference type="SUPFAM" id="SSF56784">
    <property type="entry name" value="HAD-like"/>
    <property type="match status" value="1"/>
</dbReference>
<dbReference type="Gene3D" id="3.30.1240.10">
    <property type="match status" value="1"/>
</dbReference>
<dbReference type="GO" id="GO:0016791">
    <property type="term" value="F:phosphatase activity"/>
    <property type="evidence" value="ECO:0007669"/>
    <property type="project" value="TreeGrafter"/>
</dbReference>
<dbReference type="GO" id="GO:0000287">
    <property type="term" value="F:magnesium ion binding"/>
    <property type="evidence" value="ECO:0007669"/>
    <property type="project" value="TreeGrafter"/>
</dbReference>
<organism evidence="1 2">
    <name type="scientific">Pseudokineococcus lusitanus</name>
    <dbReference type="NCBI Taxonomy" id="763993"/>
    <lineage>
        <taxon>Bacteria</taxon>
        <taxon>Bacillati</taxon>
        <taxon>Actinomycetota</taxon>
        <taxon>Actinomycetes</taxon>
        <taxon>Kineosporiales</taxon>
        <taxon>Kineosporiaceae</taxon>
        <taxon>Pseudokineococcus</taxon>
    </lineage>
</organism>
<evidence type="ECO:0000313" key="2">
    <source>
        <dbReference type="Proteomes" id="UP000276232"/>
    </source>
</evidence>
<protein>
    <recommendedName>
        <fullName evidence="3">HAD superfamily hydrolase (TIGR01484 family)</fullName>
    </recommendedName>
</protein>
<dbReference type="PANTHER" id="PTHR10000:SF8">
    <property type="entry name" value="HAD SUPERFAMILY HYDROLASE-LIKE, TYPE 3"/>
    <property type="match status" value="1"/>
</dbReference>
<dbReference type="GO" id="GO:0005829">
    <property type="term" value="C:cytosol"/>
    <property type="evidence" value="ECO:0007669"/>
    <property type="project" value="TreeGrafter"/>
</dbReference>
<proteinExistence type="predicted"/>
<dbReference type="NCBIfam" id="TIGR01484">
    <property type="entry name" value="HAD-SF-IIB"/>
    <property type="match status" value="1"/>
</dbReference>
<gene>
    <name evidence="1" type="ORF">EDC03_2625</name>
</gene>
<accession>A0A3N1GA40</accession>
<dbReference type="InParanoid" id="A0A3N1GA40"/>
<dbReference type="Gene3D" id="3.40.50.1000">
    <property type="entry name" value="HAD superfamily/HAD-like"/>
    <property type="match status" value="1"/>
</dbReference>
<dbReference type="AlphaFoldDB" id="A0A3N1GA40"/>
<dbReference type="InterPro" id="IPR036412">
    <property type="entry name" value="HAD-like_sf"/>
</dbReference>
<dbReference type="FunCoup" id="A0A3N1GA40">
    <property type="interactions" value="2"/>
</dbReference>
<evidence type="ECO:0000313" key="1">
    <source>
        <dbReference type="EMBL" id="ROP27102.1"/>
    </source>
</evidence>
<dbReference type="RefSeq" id="WP_158674306.1">
    <property type="nucleotide sequence ID" value="NZ_RJKN01000007.1"/>
</dbReference>